<dbReference type="InterPro" id="IPR036249">
    <property type="entry name" value="Thioredoxin-like_sf"/>
</dbReference>
<dbReference type="EC" id="1.11.1.24" evidence="3"/>
<evidence type="ECO:0000256" key="13">
    <source>
        <dbReference type="PIRSR" id="PIRSR000239-1"/>
    </source>
</evidence>
<organism evidence="15 16">
    <name type="scientific">Kitasatospora atroaurantiaca</name>
    <dbReference type="NCBI Taxonomy" id="285545"/>
    <lineage>
        <taxon>Bacteria</taxon>
        <taxon>Bacillati</taxon>
        <taxon>Actinomycetota</taxon>
        <taxon>Actinomycetes</taxon>
        <taxon>Kitasatosporales</taxon>
        <taxon>Streptomycetaceae</taxon>
        <taxon>Kitasatospora</taxon>
    </lineage>
</organism>
<dbReference type="RefSeq" id="WP_145788475.1">
    <property type="nucleotide sequence ID" value="NZ_BAAABR010000002.1"/>
</dbReference>
<dbReference type="OrthoDB" id="9812811at2"/>
<dbReference type="InterPro" id="IPR013766">
    <property type="entry name" value="Thioredoxin_domain"/>
</dbReference>
<keyword evidence="8" id="KW-0676">Redox-active center</keyword>
<feature type="domain" description="Thioredoxin" evidence="14">
    <location>
        <begin position="5"/>
        <end position="161"/>
    </location>
</feature>
<evidence type="ECO:0000313" key="15">
    <source>
        <dbReference type="EMBL" id="TWE16392.1"/>
    </source>
</evidence>
<keyword evidence="6" id="KW-0560">Oxidoreductase</keyword>
<proteinExistence type="inferred from homology"/>
<reference evidence="15 16" key="1">
    <citation type="submission" date="2019-06" db="EMBL/GenBank/DDBJ databases">
        <title>Sequencing the genomes of 1000 actinobacteria strains.</title>
        <authorList>
            <person name="Klenk H.-P."/>
        </authorList>
    </citation>
    <scope>NUCLEOTIDE SEQUENCE [LARGE SCALE GENOMIC DNA]</scope>
    <source>
        <strain evidence="15 16">DSM 41649</strain>
    </source>
</reference>
<dbReference type="EMBL" id="VIVR01000001">
    <property type="protein sequence ID" value="TWE16392.1"/>
    <property type="molecule type" value="Genomic_DNA"/>
</dbReference>
<evidence type="ECO:0000256" key="1">
    <source>
        <dbReference type="ARBA" id="ARBA00003330"/>
    </source>
</evidence>
<evidence type="ECO:0000256" key="2">
    <source>
        <dbReference type="ARBA" id="ARBA00011245"/>
    </source>
</evidence>
<evidence type="ECO:0000313" key="16">
    <source>
        <dbReference type="Proteomes" id="UP000318416"/>
    </source>
</evidence>
<dbReference type="PANTHER" id="PTHR42801:SF4">
    <property type="entry name" value="AHPC_TSA FAMILY PROTEIN"/>
    <property type="match status" value="1"/>
</dbReference>
<keyword evidence="7" id="KW-1015">Disulfide bond</keyword>
<evidence type="ECO:0000256" key="10">
    <source>
        <dbReference type="ARBA" id="ARBA00038489"/>
    </source>
</evidence>
<evidence type="ECO:0000256" key="5">
    <source>
        <dbReference type="ARBA" id="ARBA00022862"/>
    </source>
</evidence>
<comment type="catalytic activity">
    <reaction evidence="12">
        <text>a hydroperoxide + [thioredoxin]-dithiol = an alcohol + [thioredoxin]-disulfide + H2O</text>
        <dbReference type="Rhea" id="RHEA:62620"/>
        <dbReference type="Rhea" id="RHEA-COMP:10698"/>
        <dbReference type="Rhea" id="RHEA-COMP:10700"/>
        <dbReference type="ChEBI" id="CHEBI:15377"/>
        <dbReference type="ChEBI" id="CHEBI:29950"/>
        <dbReference type="ChEBI" id="CHEBI:30879"/>
        <dbReference type="ChEBI" id="CHEBI:35924"/>
        <dbReference type="ChEBI" id="CHEBI:50058"/>
        <dbReference type="EC" id="1.11.1.24"/>
    </reaction>
</comment>
<dbReference type="PROSITE" id="PS51352">
    <property type="entry name" value="THIOREDOXIN_2"/>
    <property type="match status" value="1"/>
</dbReference>
<dbReference type="InterPro" id="IPR000866">
    <property type="entry name" value="AhpC/TSA"/>
</dbReference>
<dbReference type="AlphaFoldDB" id="A0A561ELE6"/>
<evidence type="ECO:0000256" key="3">
    <source>
        <dbReference type="ARBA" id="ARBA00013017"/>
    </source>
</evidence>
<feature type="active site" description="Cysteine sulfenic acid (-SOH) intermediate; for peroxidase activity" evidence="13">
    <location>
        <position position="55"/>
    </location>
</feature>
<evidence type="ECO:0000256" key="9">
    <source>
        <dbReference type="ARBA" id="ARBA00032824"/>
    </source>
</evidence>
<keyword evidence="16" id="KW-1185">Reference proteome</keyword>
<dbReference type="GO" id="GO:0034599">
    <property type="term" value="P:cellular response to oxidative stress"/>
    <property type="evidence" value="ECO:0007669"/>
    <property type="project" value="TreeGrafter"/>
</dbReference>
<dbReference type="Pfam" id="PF00578">
    <property type="entry name" value="AhpC-TSA"/>
    <property type="match status" value="1"/>
</dbReference>
<evidence type="ECO:0000256" key="4">
    <source>
        <dbReference type="ARBA" id="ARBA00022559"/>
    </source>
</evidence>
<keyword evidence="5" id="KW-0049">Antioxidant</keyword>
<evidence type="ECO:0000256" key="11">
    <source>
        <dbReference type="ARBA" id="ARBA00041373"/>
    </source>
</evidence>
<comment type="function">
    <text evidence="1">Thiol-specific peroxidase that catalyzes the reduction of hydrogen peroxide and organic hydroperoxides to water and alcohols, respectively. Plays a role in cell protection against oxidative stress by detoxifying peroxides and as sensor of hydrogen peroxide-mediated signaling events.</text>
</comment>
<dbReference type="InterPro" id="IPR024706">
    <property type="entry name" value="Peroxiredoxin_AhpC-typ"/>
</dbReference>
<name>A0A561ELE6_9ACTN</name>
<dbReference type="PANTHER" id="PTHR42801">
    <property type="entry name" value="THIOREDOXIN-DEPENDENT PEROXIDE REDUCTASE"/>
    <property type="match status" value="1"/>
</dbReference>
<evidence type="ECO:0000256" key="6">
    <source>
        <dbReference type="ARBA" id="ARBA00023002"/>
    </source>
</evidence>
<dbReference type="Gene3D" id="3.40.30.10">
    <property type="entry name" value="Glutaredoxin"/>
    <property type="match status" value="1"/>
</dbReference>
<evidence type="ECO:0000256" key="7">
    <source>
        <dbReference type="ARBA" id="ARBA00023157"/>
    </source>
</evidence>
<evidence type="ECO:0000259" key="14">
    <source>
        <dbReference type="PROSITE" id="PS51352"/>
    </source>
</evidence>
<comment type="subunit">
    <text evidence="2">Monomer.</text>
</comment>
<accession>A0A561ELE6</accession>
<comment type="caution">
    <text evidence="15">The sequence shown here is derived from an EMBL/GenBank/DDBJ whole genome shotgun (WGS) entry which is preliminary data.</text>
</comment>
<dbReference type="GO" id="GO:0045454">
    <property type="term" value="P:cell redox homeostasis"/>
    <property type="evidence" value="ECO:0007669"/>
    <property type="project" value="TreeGrafter"/>
</dbReference>
<sequence>MPKPPEVGTQAPDFTLPGLLLTDDSADRREYRLADVKGDGPLVLVFYPGDDTAVCTKQLCSYTSDLDRFKDLGATVWGISPQDLDSHERFARKHRLAFPLLADTDRSVAKAYGIAVPGLGLRRSVFILDGDGTVRWKHVALAGLTFQHSDTLAEQLAALKS</sequence>
<dbReference type="CDD" id="cd03017">
    <property type="entry name" value="PRX_BCP"/>
    <property type="match status" value="1"/>
</dbReference>
<protein>
    <recommendedName>
        <fullName evidence="3">thioredoxin-dependent peroxiredoxin</fullName>
        <ecNumber evidence="3">1.11.1.24</ecNumber>
    </recommendedName>
    <alternativeName>
        <fullName evidence="11">Bacterioferritin comigratory protein</fullName>
    </alternativeName>
    <alternativeName>
        <fullName evidence="9">Thioredoxin peroxidase</fullName>
    </alternativeName>
</protein>
<evidence type="ECO:0000256" key="8">
    <source>
        <dbReference type="ARBA" id="ARBA00023284"/>
    </source>
</evidence>
<dbReference type="GO" id="GO:0005737">
    <property type="term" value="C:cytoplasm"/>
    <property type="evidence" value="ECO:0007669"/>
    <property type="project" value="TreeGrafter"/>
</dbReference>
<evidence type="ECO:0000256" key="12">
    <source>
        <dbReference type="ARBA" id="ARBA00049091"/>
    </source>
</evidence>
<dbReference type="SUPFAM" id="SSF52833">
    <property type="entry name" value="Thioredoxin-like"/>
    <property type="match status" value="1"/>
</dbReference>
<dbReference type="GO" id="GO:0008379">
    <property type="term" value="F:thioredoxin peroxidase activity"/>
    <property type="evidence" value="ECO:0007669"/>
    <property type="project" value="TreeGrafter"/>
</dbReference>
<keyword evidence="4" id="KW-0575">Peroxidase</keyword>
<dbReference type="Proteomes" id="UP000318416">
    <property type="component" value="Unassembled WGS sequence"/>
</dbReference>
<dbReference type="PIRSF" id="PIRSF000239">
    <property type="entry name" value="AHPC"/>
    <property type="match status" value="1"/>
</dbReference>
<gene>
    <name evidence="15" type="ORF">FB465_1373</name>
</gene>
<comment type="similarity">
    <text evidence="10">Belongs to the peroxiredoxin family. BCP/PrxQ subfamily.</text>
</comment>
<dbReference type="InterPro" id="IPR050924">
    <property type="entry name" value="Peroxiredoxin_BCP/PrxQ"/>
</dbReference>